<evidence type="ECO:0008006" key="3">
    <source>
        <dbReference type="Google" id="ProtNLM"/>
    </source>
</evidence>
<evidence type="ECO:0000313" key="2">
    <source>
        <dbReference type="Proteomes" id="UP000822331"/>
    </source>
</evidence>
<sequence>MNELFPIVPAANVMSDQFRVHPVIGDGMAPALRSNWDYVLLKPTTVWCGEGIYLIHDGYGPVLYRLQTFGGKLLMKLDNPAYDSRRLLTMEEFETCVLAYAVADIKVRDERFFREAR</sequence>
<comment type="caution">
    <text evidence="1">The sequence shown here is derived from an EMBL/GenBank/DDBJ whole genome shotgun (WGS) entry which is preliminary data.</text>
</comment>
<reference evidence="1 2" key="1">
    <citation type="journal article" date="2020" name="Science">
        <title>Unexpected conservation and global transmission of agrobacterial virulence plasmids.</title>
        <authorList>
            <person name="Weisberg A.J."/>
            <person name="Davis E.W. 2nd"/>
            <person name="Tabima J."/>
            <person name="Belcher M.S."/>
            <person name="Miller M."/>
            <person name="Kuo C.H."/>
            <person name="Loper J.E."/>
            <person name="Grunwald N.J."/>
            <person name="Putnam M.L."/>
            <person name="Chang J.H."/>
        </authorList>
    </citation>
    <scope>NUCLEOTIDE SEQUENCE [LARGE SCALE GENOMIC DNA]</scope>
    <source>
        <strain evidence="1 2">A19/93</strain>
    </source>
</reference>
<organism evidence="1 2">
    <name type="scientific">Agrobacterium rubi</name>
    <dbReference type="NCBI Taxonomy" id="28099"/>
    <lineage>
        <taxon>Bacteria</taxon>
        <taxon>Pseudomonadati</taxon>
        <taxon>Pseudomonadota</taxon>
        <taxon>Alphaproteobacteria</taxon>
        <taxon>Hyphomicrobiales</taxon>
        <taxon>Rhizobiaceae</taxon>
        <taxon>Rhizobium/Agrobacterium group</taxon>
        <taxon>Agrobacterium</taxon>
    </lineage>
</organism>
<dbReference type="SUPFAM" id="SSF51306">
    <property type="entry name" value="LexA/Signal peptidase"/>
    <property type="match status" value="1"/>
</dbReference>
<keyword evidence="2" id="KW-1185">Reference proteome</keyword>
<proteinExistence type="predicted"/>
<accession>A0ABX2IXP8</accession>
<gene>
    <name evidence="1" type="ORF">G6L72_02200</name>
</gene>
<dbReference type="InterPro" id="IPR036286">
    <property type="entry name" value="LexA/Signal_pep-like_sf"/>
</dbReference>
<dbReference type="EMBL" id="JAAMCP010000001">
    <property type="protein sequence ID" value="NTF35526.1"/>
    <property type="molecule type" value="Genomic_DNA"/>
</dbReference>
<dbReference type="RefSeq" id="WP_174002970.1">
    <property type="nucleotide sequence ID" value="NZ_JAAMCP010000001.1"/>
</dbReference>
<evidence type="ECO:0000313" key="1">
    <source>
        <dbReference type="EMBL" id="NTF35526.1"/>
    </source>
</evidence>
<protein>
    <recommendedName>
        <fullName evidence="3">Peptidase S24/S26A/S26B/S26C domain-containing protein</fullName>
    </recommendedName>
</protein>
<dbReference type="Proteomes" id="UP000822331">
    <property type="component" value="Unassembled WGS sequence"/>
</dbReference>
<name>A0ABX2IXP8_9HYPH</name>